<dbReference type="Pfam" id="PF11774">
    <property type="entry name" value="Lsr2"/>
    <property type="match status" value="1"/>
</dbReference>
<dbReference type="GO" id="GO:0003677">
    <property type="term" value="F:DNA binding"/>
    <property type="evidence" value="ECO:0007669"/>
    <property type="project" value="UniProtKB-KW"/>
</dbReference>
<name>A0A9D2H7Z7_9MICO</name>
<dbReference type="InterPro" id="IPR036625">
    <property type="entry name" value="E3-bd_dom_sf"/>
</dbReference>
<dbReference type="InterPro" id="IPR024412">
    <property type="entry name" value="Lsr2_dim_dom"/>
</dbReference>
<dbReference type="Gene3D" id="3.30.60.230">
    <property type="entry name" value="Lsr2, dimerization domain"/>
    <property type="match status" value="1"/>
</dbReference>
<dbReference type="Pfam" id="PF23359">
    <property type="entry name" value="Lsr2_DNA-bd"/>
    <property type="match status" value="1"/>
</dbReference>
<feature type="domain" description="Lsr2 dimerization" evidence="3">
    <location>
        <begin position="1"/>
        <end position="62"/>
    </location>
</feature>
<evidence type="ECO:0000256" key="2">
    <source>
        <dbReference type="SAM" id="MobiDB-lite"/>
    </source>
</evidence>
<dbReference type="AlphaFoldDB" id="A0A9D2H7Z7"/>
<feature type="region of interest" description="Disordered" evidence="2">
    <location>
        <begin position="58"/>
        <end position="80"/>
    </location>
</feature>
<protein>
    <submittedName>
        <fullName evidence="5">Lsr2 family protein</fullName>
    </submittedName>
</protein>
<feature type="domain" description="Lsr2 DNA-binding" evidence="4">
    <location>
        <begin position="76"/>
        <end position="110"/>
    </location>
</feature>
<comment type="caution">
    <text evidence="5">The sequence shown here is derived from an EMBL/GenBank/DDBJ whole genome shotgun (WGS) entry which is preliminary data.</text>
</comment>
<organism evidence="5 6">
    <name type="scientific">Candidatus Microbacterium stercoravium</name>
    <dbReference type="NCBI Taxonomy" id="2838697"/>
    <lineage>
        <taxon>Bacteria</taxon>
        <taxon>Bacillati</taxon>
        <taxon>Actinomycetota</taxon>
        <taxon>Actinomycetes</taxon>
        <taxon>Micrococcales</taxon>
        <taxon>Microbacteriaceae</taxon>
        <taxon>Microbacterium</taxon>
    </lineage>
</organism>
<dbReference type="Proteomes" id="UP000824220">
    <property type="component" value="Unassembled WGS sequence"/>
</dbReference>
<gene>
    <name evidence="5" type="ORF">H9800_08880</name>
</gene>
<keyword evidence="1" id="KW-0238">DNA-binding</keyword>
<accession>A0A9D2H7Z7</accession>
<dbReference type="InterPro" id="IPR042261">
    <property type="entry name" value="Lsr2-like_dimerization"/>
</dbReference>
<evidence type="ECO:0000313" key="6">
    <source>
        <dbReference type="Proteomes" id="UP000824220"/>
    </source>
</evidence>
<evidence type="ECO:0000256" key="1">
    <source>
        <dbReference type="ARBA" id="ARBA00023125"/>
    </source>
</evidence>
<sequence>MARKIVHQIIDDIDGTVLDPGEGESVHFSVDGKGYEIDLTEENARKLRDALAPFISAGRRSGAQATKRTRATASSSHDLSRVRQWARENGYTVSDRGRVPGAVLDAYDAAN</sequence>
<proteinExistence type="predicted"/>
<evidence type="ECO:0000259" key="4">
    <source>
        <dbReference type="Pfam" id="PF23359"/>
    </source>
</evidence>
<evidence type="ECO:0000259" key="3">
    <source>
        <dbReference type="Pfam" id="PF11774"/>
    </source>
</evidence>
<dbReference type="GO" id="GO:0016746">
    <property type="term" value="F:acyltransferase activity"/>
    <property type="evidence" value="ECO:0007669"/>
    <property type="project" value="InterPro"/>
</dbReference>
<reference evidence="5" key="1">
    <citation type="journal article" date="2021" name="PeerJ">
        <title>Extensive microbial diversity within the chicken gut microbiome revealed by metagenomics and culture.</title>
        <authorList>
            <person name="Gilroy R."/>
            <person name="Ravi A."/>
            <person name="Getino M."/>
            <person name="Pursley I."/>
            <person name="Horton D.L."/>
            <person name="Alikhan N.F."/>
            <person name="Baker D."/>
            <person name="Gharbi K."/>
            <person name="Hall N."/>
            <person name="Watson M."/>
            <person name="Adriaenssens E.M."/>
            <person name="Foster-Nyarko E."/>
            <person name="Jarju S."/>
            <person name="Secka A."/>
            <person name="Antonio M."/>
            <person name="Oren A."/>
            <person name="Chaudhuri R.R."/>
            <person name="La Ragione R."/>
            <person name="Hildebrand F."/>
            <person name="Pallen M.J."/>
        </authorList>
    </citation>
    <scope>NUCLEOTIDE SEQUENCE</scope>
    <source>
        <strain evidence="5">ChiHjej8B7-3636</strain>
    </source>
</reference>
<dbReference type="EMBL" id="DXAM01000125">
    <property type="protein sequence ID" value="HJA04955.1"/>
    <property type="molecule type" value="Genomic_DNA"/>
</dbReference>
<dbReference type="Gene3D" id="4.10.320.10">
    <property type="entry name" value="E3-binding domain"/>
    <property type="match status" value="1"/>
</dbReference>
<reference evidence="5" key="2">
    <citation type="submission" date="2021-04" db="EMBL/GenBank/DDBJ databases">
        <authorList>
            <person name="Gilroy R."/>
        </authorList>
    </citation>
    <scope>NUCLEOTIDE SEQUENCE</scope>
    <source>
        <strain evidence="5">ChiHjej8B7-3636</strain>
    </source>
</reference>
<dbReference type="InterPro" id="IPR055370">
    <property type="entry name" value="Lsr2_DNA-bd"/>
</dbReference>
<feature type="compositionally biased region" description="Polar residues" evidence="2">
    <location>
        <begin position="63"/>
        <end position="77"/>
    </location>
</feature>
<evidence type="ECO:0000313" key="5">
    <source>
        <dbReference type="EMBL" id="HJA04955.1"/>
    </source>
</evidence>